<dbReference type="AlphaFoldDB" id="A0A9P6KDD5"/>
<accession>A0A9P6KDD5</accession>
<dbReference type="InterPro" id="IPR035979">
    <property type="entry name" value="RBD_domain_sf"/>
</dbReference>
<organism evidence="2 3">
    <name type="scientific">Lunasporangiospora selenospora</name>
    <dbReference type="NCBI Taxonomy" id="979761"/>
    <lineage>
        <taxon>Eukaryota</taxon>
        <taxon>Fungi</taxon>
        <taxon>Fungi incertae sedis</taxon>
        <taxon>Mucoromycota</taxon>
        <taxon>Mortierellomycotina</taxon>
        <taxon>Mortierellomycetes</taxon>
        <taxon>Mortierellales</taxon>
        <taxon>Mortierellaceae</taxon>
        <taxon>Lunasporangiospora</taxon>
    </lineage>
</organism>
<comment type="caution">
    <text evidence="2">The sequence shown here is derived from an EMBL/GenBank/DDBJ whole genome shotgun (WGS) entry which is preliminary data.</text>
</comment>
<dbReference type="OrthoDB" id="5970at2759"/>
<feature type="compositionally biased region" description="Polar residues" evidence="1">
    <location>
        <begin position="172"/>
        <end position="184"/>
    </location>
</feature>
<gene>
    <name evidence="2" type="ORF">BGW38_002451</name>
</gene>
<dbReference type="Proteomes" id="UP000780801">
    <property type="component" value="Unassembled WGS sequence"/>
</dbReference>
<evidence type="ECO:0000313" key="2">
    <source>
        <dbReference type="EMBL" id="KAF9580766.1"/>
    </source>
</evidence>
<reference evidence="2" key="1">
    <citation type="journal article" date="2020" name="Fungal Divers.">
        <title>Resolving the Mortierellaceae phylogeny through synthesis of multi-gene phylogenetics and phylogenomics.</title>
        <authorList>
            <person name="Vandepol N."/>
            <person name="Liber J."/>
            <person name="Desiro A."/>
            <person name="Na H."/>
            <person name="Kennedy M."/>
            <person name="Barry K."/>
            <person name="Grigoriev I.V."/>
            <person name="Miller A.N."/>
            <person name="O'Donnell K."/>
            <person name="Stajich J.E."/>
            <person name="Bonito G."/>
        </authorList>
    </citation>
    <scope>NUCLEOTIDE SEQUENCE</scope>
    <source>
        <strain evidence="2">KOD1015</strain>
    </source>
</reference>
<evidence type="ECO:0000313" key="3">
    <source>
        <dbReference type="Proteomes" id="UP000780801"/>
    </source>
</evidence>
<proteinExistence type="predicted"/>
<protein>
    <recommendedName>
        <fullName evidence="4">RRM domain-containing protein</fullName>
    </recommendedName>
</protein>
<dbReference type="InterPro" id="IPR012677">
    <property type="entry name" value="Nucleotide-bd_a/b_plait_sf"/>
</dbReference>
<feature type="compositionally biased region" description="Basic and acidic residues" evidence="1">
    <location>
        <begin position="116"/>
        <end position="169"/>
    </location>
</feature>
<feature type="compositionally biased region" description="Low complexity" evidence="1">
    <location>
        <begin position="103"/>
        <end position="114"/>
    </location>
</feature>
<name>A0A9P6KDD5_9FUNG</name>
<sequence length="228" mass="26315">MLVTNGLPDTWTFVNAFLPTLYAFVEYEDDRDARDAYNRMKDFRFDGYRLTVQFAKNTPRSSWRYDGGRGRSRSPPPPNSSARRDRSPPRRRSPRRRSPSPPSTSAAPGPGASARRPREDSRSPERNASREADRDQERDRNRERDRRERSASPRGRDRGRERGRRESRSRSPAQRSCKYNNSDDSNGRRRDVDGDLEMEEDDSRRDENGGSPSPPGRSVSPRQRSESV</sequence>
<keyword evidence="3" id="KW-1185">Reference proteome</keyword>
<dbReference type="SUPFAM" id="SSF54928">
    <property type="entry name" value="RNA-binding domain, RBD"/>
    <property type="match status" value="1"/>
</dbReference>
<evidence type="ECO:0008006" key="4">
    <source>
        <dbReference type="Google" id="ProtNLM"/>
    </source>
</evidence>
<feature type="compositionally biased region" description="Basic residues" evidence="1">
    <location>
        <begin position="89"/>
        <end position="98"/>
    </location>
</feature>
<dbReference type="EMBL" id="JAABOA010001863">
    <property type="protein sequence ID" value="KAF9580766.1"/>
    <property type="molecule type" value="Genomic_DNA"/>
</dbReference>
<dbReference type="Gene3D" id="3.30.70.330">
    <property type="match status" value="1"/>
</dbReference>
<evidence type="ECO:0000256" key="1">
    <source>
        <dbReference type="SAM" id="MobiDB-lite"/>
    </source>
</evidence>
<feature type="region of interest" description="Disordered" evidence="1">
    <location>
        <begin position="59"/>
        <end position="228"/>
    </location>
</feature>
<dbReference type="GO" id="GO:0003676">
    <property type="term" value="F:nucleic acid binding"/>
    <property type="evidence" value="ECO:0007669"/>
    <property type="project" value="InterPro"/>
</dbReference>